<protein>
    <submittedName>
        <fullName evidence="2">Uncharacterized protein</fullName>
    </submittedName>
</protein>
<sequence>MRSRARYAAFGLTGALAGVPLATAPALADPAEIPAQTASASHARAGHGHVVVERGGRARSVRFTAARDGEAVIGFDASAPGVSWARAGAESAVVSLAVDGRHVTDLVVTSSEPTPRSLGLGRVRRGGHTVTLRFARGSAAAARRVVLARTRVRTPKADQIALRHAPVVVGRTGGPLGDPYQNATTDTPLIAWHESRPAAAPGHRVLEYSVVWSNEDGGTDSPALMARWGRTTDIEWVYRVEVDAAGRRVEGTGVYQAPQHMTLKFTGRYEGDHPVLQTCTQNNNMCDVITPRSPLRFLPDASRTRPADRAREVVMDREPWTYRVMAQEMLREGKVEKPSDPRTRAVGDQRAYLFVEFAKRTGAATGMGSAPGVTLGVRLKSDPSRLFRSDHGEAAVSIDRDGAVATTVELPEGTAIGDVASVEAIRQPVGLGDNGAPSTVTAVNRGFFLDRAYLPHRSAITWNGSVTLTPSAPSAVLWRP</sequence>
<gene>
    <name evidence="2" type="ORF">ACFQKB_15250</name>
</gene>
<dbReference type="EMBL" id="JBHSXS010000007">
    <property type="protein sequence ID" value="MFC6881123.1"/>
    <property type="molecule type" value="Genomic_DNA"/>
</dbReference>
<organism evidence="2 3">
    <name type="scientific">Actinomadura yumaensis</name>
    <dbReference type="NCBI Taxonomy" id="111807"/>
    <lineage>
        <taxon>Bacteria</taxon>
        <taxon>Bacillati</taxon>
        <taxon>Actinomycetota</taxon>
        <taxon>Actinomycetes</taxon>
        <taxon>Streptosporangiales</taxon>
        <taxon>Thermomonosporaceae</taxon>
        <taxon>Actinomadura</taxon>
    </lineage>
</organism>
<dbReference type="Proteomes" id="UP001596380">
    <property type="component" value="Unassembled WGS sequence"/>
</dbReference>
<reference evidence="3" key="1">
    <citation type="journal article" date="2019" name="Int. J. Syst. Evol. Microbiol.">
        <title>The Global Catalogue of Microorganisms (GCM) 10K type strain sequencing project: providing services to taxonomists for standard genome sequencing and annotation.</title>
        <authorList>
            <consortium name="The Broad Institute Genomics Platform"/>
            <consortium name="The Broad Institute Genome Sequencing Center for Infectious Disease"/>
            <person name="Wu L."/>
            <person name="Ma J."/>
        </authorList>
    </citation>
    <scope>NUCLEOTIDE SEQUENCE [LARGE SCALE GENOMIC DNA]</scope>
    <source>
        <strain evidence="3">JCM 3369</strain>
    </source>
</reference>
<feature type="signal peptide" evidence="1">
    <location>
        <begin position="1"/>
        <end position="28"/>
    </location>
</feature>
<proteinExistence type="predicted"/>
<feature type="chain" id="PRO_5045063652" evidence="1">
    <location>
        <begin position="29"/>
        <end position="480"/>
    </location>
</feature>
<name>A0ABW2CKC2_9ACTN</name>
<evidence type="ECO:0000313" key="2">
    <source>
        <dbReference type="EMBL" id="MFC6881123.1"/>
    </source>
</evidence>
<accession>A0ABW2CKC2</accession>
<evidence type="ECO:0000256" key="1">
    <source>
        <dbReference type="SAM" id="SignalP"/>
    </source>
</evidence>
<evidence type="ECO:0000313" key="3">
    <source>
        <dbReference type="Proteomes" id="UP001596380"/>
    </source>
</evidence>
<dbReference type="RefSeq" id="WP_160819374.1">
    <property type="nucleotide sequence ID" value="NZ_JBHSXE010000001.1"/>
</dbReference>
<comment type="caution">
    <text evidence="2">The sequence shown here is derived from an EMBL/GenBank/DDBJ whole genome shotgun (WGS) entry which is preliminary data.</text>
</comment>
<keyword evidence="1" id="KW-0732">Signal</keyword>
<keyword evidence="3" id="KW-1185">Reference proteome</keyword>